<dbReference type="EMBL" id="AKFS01000111">
    <property type="protein sequence ID" value="EJF46879.1"/>
    <property type="molecule type" value="Genomic_DNA"/>
</dbReference>
<feature type="region of interest" description="Disordered" evidence="1">
    <location>
        <begin position="1"/>
        <end position="46"/>
    </location>
</feature>
<feature type="compositionally biased region" description="Polar residues" evidence="1">
    <location>
        <begin position="30"/>
        <end position="39"/>
    </location>
</feature>
<evidence type="ECO:0000313" key="2">
    <source>
        <dbReference type="EMBL" id="EJF46879.1"/>
    </source>
</evidence>
<proteinExistence type="predicted"/>
<dbReference type="Proteomes" id="UP000004578">
    <property type="component" value="Unassembled WGS sequence"/>
</dbReference>
<protein>
    <submittedName>
        <fullName evidence="2">Uncharacterized protein</fullName>
    </submittedName>
</protein>
<feature type="compositionally biased region" description="Low complexity" evidence="1">
    <location>
        <begin position="9"/>
        <end position="25"/>
    </location>
</feature>
<organism evidence="2 3">
    <name type="scientific">Schaalia georgiae F0490</name>
    <dbReference type="NCBI Taxonomy" id="1125717"/>
    <lineage>
        <taxon>Bacteria</taxon>
        <taxon>Bacillati</taxon>
        <taxon>Actinomycetota</taxon>
        <taxon>Actinomycetes</taxon>
        <taxon>Actinomycetales</taxon>
        <taxon>Actinomycetaceae</taxon>
        <taxon>Schaalia</taxon>
    </lineage>
</organism>
<keyword evidence="3" id="KW-1185">Reference proteome</keyword>
<evidence type="ECO:0000313" key="3">
    <source>
        <dbReference type="Proteomes" id="UP000004578"/>
    </source>
</evidence>
<dbReference type="PATRIC" id="fig|1125717.3.peg.748"/>
<reference evidence="2 3" key="1">
    <citation type="submission" date="2012-05" db="EMBL/GenBank/DDBJ databases">
        <authorList>
            <person name="Harkins D.M."/>
            <person name="Madupu R."/>
            <person name="Durkin A.S."/>
            <person name="Torralba M."/>
            <person name="Methe B."/>
            <person name="Sutton G.G."/>
            <person name="Nelson K.E."/>
        </authorList>
    </citation>
    <scope>NUCLEOTIDE SEQUENCE [LARGE SCALE GENOMIC DNA]</scope>
    <source>
        <strain evidence="2 3">F0490</strain>
    </source>
</reference>
<accession>J0NIE1</accession>
<sequence length="46" mass="4963">MGVRRRGRSAPAARFPLARPRGAPPEQVTGDPQVTTAQDLLSRALH</sequence>
<comment type="caution">
    <text evidence="2">The sequence shown here is derived from an EMBL/GenBank/DDBJ whole genome shotgun (WGS) entry which is preliminary data.</text>
</comment>
<evidence type="ECO:0000256" key="1">
    <source>
        <dbReference type="SAM" id="MobiDB-lite"/>
    </source>
</evidence>
<gene>
    <name evidence="2" type="ORF">HMPREF1317_1080</name>
</gene>
<name>J0NIE1_9ACTO</name>
<dbReference type="AlphaFoldDB" id="J0NIE1"/>